<evidence type="ECO:0000256" key="4">
    <source>
        <dbReference type="ARBA" id="ARBA00022856"/>
    </source>
</evidence>
<feature type="transmembrane region" description="Helical" evidence="9">
    <location>
        <begin position="182"/>
        <end position="201"/>
    </location>
</feature>
<accession>A0A821C8T0</accession>
<gene>
    <name evidence="10" type="ORF">TOA249_LOCUS10803</name>
</gene>
<feature type="transmembrane region" description="Helical" evidence="9">
    <location>
        <begin position="516"/>
        <end position="535"/>
    </location>
</feature>
<feature type="region of interest" description="Disordered" evidence="8">
    <location>
        <begin position="1"/>
        <end position="20"/>
    </location>
</feature>
<feature type="transmembrane region" description="Helical" evidence="9">
    <location>
        <begin position="315"/>
        <end position="336"/>
    </location>
</feature>
<organism evidence="10 11">
    <name type="scientific">Rotaria socialis</name>
    <dbReference type="NCBI Taxonomy" id="392032"/>
    <lineage>
        <taxon>Eukaryota</taxon>
        <taxon>Metazoa</taxon>
        <taxon>Spiralia</taxon>
        <taxon>Gnathifera</taxon>
        <taxon>Rotifera</taxon>
        <taxon>Eurotatoria</taxon>
        <taxon>Bdelloidea</taxon>
        <taxon>Philodinida</taxon>
        <taxon>Philodinidae</taxon>
        <taxon>Rotaria</taxon>
    </lineage>
</organism>
<name>A0A821C8T0_9BILA</name>
<evidence type="ECO:0000313" key="11">
    <source>
        <dbReference type="Proteomes" id="UP000663838"/>
    </source>
</evidence>
<dbReference type="InterPro" id="IPR004813">
    <property type="entry name" value="OPT"/>
</dbReference>
<comment type="caution">
    <text evidence="10">The sequence shown here is derived from an EMBL/GenBank/DDBJ whole genome shotgun (WGS) entry which is preliminary data.</text>
</comment>
<evidence type="ECO:0000256" key="2">
    <source>
        <dbReference type="ARBA" id="ARBA00022448"/>
    </source>
</evidence>
<keyword evidence="6 9" id="KW-1133">Transmembrane helix</keyword>
<evidence type="ECO:0000256" key="6">
    <source>
        <dbReference type="ARBA" id="ARBA00022989"/>
    </source>
</evidence>
<evidence type="ECO:0000256" key="9">
    <source>
        <dbReference type="SAM" id="Phobius"/>
    </source>
</evidence>
<evidence type="ECO:0000256" key="3">
    <source>
        <dbReference type="ARBA" id="ARBA00022692"/>
    </source>
</evidence>
<feature type="non-terminal residue" evidence="10">
    <location>
        <position position="1"/>
    </location>
</feature>
<dbReference type="GO" id="GO:0035673">
    <property type="term" value="F:oligopeptide transmembrane transporter activity"/>
    <property type="evidence" value="ECO:0007669"/>
    <property type="project" value="InterPro"/>
</dbReference>
<keyword evidence="7 9" id="KW-0472">Membrane</keyword>
<dbReference type="GO" id="GO:0016020">
    <property type="term" value="C:membrane"/>
    <property type="evidence" value="ECO:0007669"/>
    <property type="project" value="UniProtKB-SubCell"/>
</dbReference>
<dbReference type="Proteomes" id="UP000663838">
    <property type="component" value="Unassembled WGS sequence"/>
</dbReference>
<comment type="subcellular location">
    <subcellularLocation>
        <location evidence="1">Membrane</location>
        <topology evidence="1">Multi-pass membrane protein</topology>
    </subcellularLocation>
</comment>
<evidence type="ECO:0000313" key="10">
    <source>
        <dbReference type="EMBL" id="CAF4603976.1"/>
    </source>
</evidence>
<feature type="transmembrane region" description="Helical" evidence="9">
    <location>
        <begin position="547"/>
        <end position="565"/>
    </location>
</feature>
<feature type="transmembrane region" description="Helical" evidence="9">
    <location>
        <begin position="399"/>
        <end position="424"/>
    </location>
</feature>
<reference evidence="10" key="1">
    <citation type="submission" date="2021-02" db="EMBL/GenBank/DDBJ databases">
        <authorList>
            <person name="Nowell W R."/>
        </authorList>
    </citation>
    <scope>NUCLEOTIDE SEQUENCE</scope>
</reference>
<dbReference type="GO" id="GO:0015031">
    <property type="term" value="P:protein transport"/>
    <property type="evidence" value="ECO:0007669"/>
    <property type="project" value="UniProtKB-KW"/>
</dbReference>
<dbReference type="PANTHER" id="PTHR22601">
    <property type="entry name" value="ISP4 LIKE PROTEIN"/>
    <property type="match status" value="1"/>
</dbReference>
<keyword evidence="4" id="KW-0571">Peptide transport</keyword>
<keyword evidence="2" id="KW-0813">Transport</keyword>
<feature type="transmembrane region" description="Helical" evidence="9">
    <location>
        <begin position="207"/>
        <end position="228"/>
    </location>
</feature>
<evidence type="ECO:0000256" key="1">
    <source>
        <dbReference type="ARBA" id="ARBA00004141"/>
    </source>
</evidence>
<feature type="transmembrane region" description="Helical" evidence="9">
    <location>
        <begin position="445"/>
        <end position="465"/>
    </location>
</feature>
<evidence type="ECO:0000256" key="8">
    <source>
        <dbReference type="SAM" id="MobiDB-lite"/>
    </source>
</evidence>
<dbReference type="AlphaFoldDB" id="A0A821C8T0"/>
<evidence type="ECO:0000256" key="7">
    <source>
        <dbReference type="ARBA" id="ARBA00023136"/>
    </source>
</evidence>
<feature type="transmembrane region" description="Helical" evidence="9">
    <location>
        <begin position="83"/>
        <end position="101"/>
    </location>
</feature>
<feature type="transmembrane region" description="Helical" evidence="9">
    <location>
        <begin position="107"/>
        <end position="125"/>
    </location>
</feature>
<evidence type="ECO:0000256" key="5">
    <source>
        <dbReference type="ARBA" id="ARBA00022927"/>
    </source>
</evidence>
<feature type="transmembrane region" description="Helical" evidence="9">
    <location>
        <begin position="623"/>
        <end position="646"/>
    </location>
</feature>
<protein>
    <submittedName>
        <fullName evidence="10">Uncharacterized protein</fullName>
    </submittedName>
</protein>
<keyword evidence="5" id="KW-0653">Protein transport</keyword>
<dbReference type="InterPro" id="IPR004648">
    <property type="entry name" value="Oligpept_transpt"/>
</dbReference>
<sequence>TWNHKTMKNGAEYENTDENLSNTTDSIYKSSLFHGQNQNPEKVALLNDSASSSDTEQSPYEEVAVNISNTDDPNTLCLTFRSMLIGILLGCIMAFTSQFFAFRTSPLDLNIGILVLISYMIVELMSKILPNRIFNITINPGPFTMKEYALITIMASSGLRTYEGIETLTIQRFHFKYNLGHFNSVLFLLIVHALAISFSGILKRYLIWPGFMIWPKTLMTCSLIRTLIHENEFTEDHSRWKITRLKFFWLIVLCQFLWYWLPGCIFPLLSFFSWICIMSPKNAVLSQVTGACGLGFGAIEFDWVAYLDTPILVPFWAHIQIFVGFVIVICICNSYLDCNASHLLLKYGNFYNTSKILTKDYHRNETAYEIYGPSLLSSGFAVSYAFSFAAITALTVHTIVYHVSLLLTIIFSIPNGIISAITSMGLVMSAPNDLNGSYLLSGNPIAFLAFRTFTFTCQGQIVIYLTNTKIAHYMKIPPRIVFPIFLLSSAITSTIQYATSIYLLQHIPNICTSENSIWRCLSMQYSLTTTIIFSLTGSFNMSSQYSTALWGFLVGAILPILSWWLCKMYPNIKWFKFIHFPMFLMAPCMIPPAPAAEYPSWFLVGFFFNFVLYRYAHSWWEKYACIFSIAMSCGVALRGFTIFFTLQLNDVDFPEWWGLGGPNGGGCPLDLANYSGFIATNRYF</sequence>
<feature type="transmembrane region" description="Helical" evidence="9">
    <location>
        <begin position="480"/>
        <end position="504"/>
    </location>
</feature>
<dbReference type="Pfam" id="PF03169">
    <property type="entry name" value="OPT"/>
    <property type="match status" value="1"/>
</dbReference>
<feature type="transmembrane region" description="Helical" evidence="9">
    <location>
        <begin position="248"/>
        <end position="275"/>
    </location>
</feature>
<feature type="transmembrane region" description="Helical" evidence="9">
    <location>
        <begin position="600"/>
        <end position="616"/>
    </location>
</feature>
<feature type="transmembrane region" description="Helical" evidence="9">
    <location>
        <begin position="370"/>
        <end position="393"/>
    </location>
</feature>
<proteinExistence type="predicted"/>
<dbReference type="EMBL" id="CAJOBS010000570">
    <property type="protein sequence ID" value="CAF4603976.1"/>
    <property type="molecule type" value="Genomic_DNA"/>
</dbReference>
<dbReference type="NCBIfam" id="TIGR00728">
    <property type="entry name" value="OPT_sfam"/>
    <property type="match status" value="2"/>
</dbReference>
<keyword evidence="3 9" id="KW-0812">Transmembrane</keyword>